<gene>
    <name evidence="9" type="ORF">GCM10011505_43410</name>
</gene>
<evidence type="ECO:0000256" key="1">
    <source>
        <dbReference type="ARBA" id="ARBA00004651"/>
    </source>
</evidence>
<keyword evidence="2 7" id="KW-0813">Transport</keyword>
<evidence type="ECO:0000313" key="9">
    <source>
        <dbReference type="EMBL" id="GGB57841.1"/>
    </source>
</evidence>
<evidence type="ECO:0000256" key="7">
    <source>
        <dbReference type="RuleBase" id="RU369079"/>
    </source>
</evidence>
<comment type="subcellular location">
    <subcellularLocation>
        <location evidence="7">Cell inner membrane</location>
        <topology evidence="7">Multi-pass membrane protein</topology>
    </subcellularLocation>
    <subcellularLocation>
        <location evidence="1">Cell membrane</location>
        <topology evidence="1">Multi-pass membrane protein</topology>
    </subcellularLocation>
</comment>
<dbReference type="Pfam" id="PF04290">
    <property type="entry name" value="DctQ"/>
    <property type="match status" value="1"/>
</dbReference>
<dbReference type="Proteomes" id="UP000603352">
    <property type="component" value="Unassembled WGS sequence"/>
</dbReference>
<comment type="caution">
    <text evidence="9">The sequence shown here is derived from an EMBL/GenBank/DDBJ whole genome shotgun (WGS) entry which is preliminary data.</text>
</comment>
<keyword evidence="5 7" id="KW-1133">Transmembrane helix</keyword>
<accession>A0ABQ1J1J0</accession>
<comment type="function">
    <text evidence="7">Part of the tripartite ATP-independent periplasmic (TRAP) transport system.</text>
</comment>
<keyword evidence="6 7" id="KW-0472">Membrane</keyword>
<name>A0ABQ1J1J0_9PROT</name>
<feature type="transmembrane region" description="Helical" evidence="7">
    <location>
        <begin position="97"/>
        <end position="122"/>
    </location>
</feature>
<evidence type="ECO:0000256" key="3">
    <source>
        <dbReference type="ARBA" id="ARBA00022475"/>
    </source>
</evidence>
<evidence type="ECO:0000256" key="5">
    <source>
        <dbReference type="ARBA" id="ARBA00022989"/>
    </source>
</evidence>
<evidence type="ECO:0000259" key="8">
    <source>
        <dbReference type="Pfam" id="PF04290"/>
    </source>
</evidence>
<feature type="transmembrane region" description="Helical" evidence="7">
    <location>
        <begin position="142"/>
        <end position="161"/>
    </location>
</feature>
<sequence length="178" mass="18456">MSASPSETRAAPVGARHQTARLLLLVGLIGLIGLAGLTLVDVLGRWLLNTPLRGIGDIAEVALPVAIGASVPAVIVTRGNITIRFLDRLLGARAKQALDVAAGVVVLIVLAGLACALGRHALALMWSGESTWLLRLPQWPSWTAFAGFFLVAALFQVVILGDALRKLTGRGEGAADGA</sequence>
<keyword evidence="4 7" id="KW-0812">Transmembrane</keyword>
<evidence type="ECO:0000256" key="4">
    <source>
        <dbReference type="ARBA" id="ARBA00022692"/>
    </source>
</evidence>
<feature type="domain" description="Tripartite ATP-independent periplasmic transporters DctQ component" evidence="8">
    <location>
        <begin position="35"/>
        <end position="162"/>
    </location>
</feature>
<evidence type="ECO:0000256" key="6">
    <source>
        <dbReference type="ARBA" id="ARBA00023136"/>
    </source>
</evidence>
<organism evidence="9 10">
    <name type="scientific">Tistrella bauzanensis</name>
    <dbReference type="NCBI Taxonomy" id="657419"/>
    <lineage>
        <taxon>Bacteria</taxon>
        <taxon>Pseudomonadati</taxon>
        <taxon>Pseudomonadota</taxon>
        <taxon>Alphaproteobacteria</taxon>
        <taxon>Geminicoccales</taxon>
        <taxon>Geminicoccaceae</taxon>
        <taxon>Tistrella</taxon>
    </lineage>
</organism>
<proteinExistence type="inferred from homology"/>
<dbReference type="InterPro" id="IPR055348">
    <property type="entry name" value="DctQ"/>
</dbReference>
<dbReference type="EMBL" id="BMDZ01000074">
    <property type="protein sequence ID" value="GGB57841.1"/>
    <property type="molecule type" value="Genomic_DNA"/>
</dbReference>
<evidence type="ECO:0000313" key="10">
    <source>
        <dbReference type="Proteomes" id="UP000603352"/>
    </source>
</evidence>
<keyword evidence="7" id="KW-0997">Cell inner membrane</keyword>
<evidence type="ECO:0000256" key="2">
    <source>
        <dbReference type="ARBA" id="ARBA00022448"/>
    </source>
</evidence>
<comment type="similarity">
    <text evidence="7">Belongs to the TRAP transporter small permease family.</text>
</comment>
<keyword evidence="3" id="KW-1003">Cell membrane</keyword>
<feature type="transmembrane region" description="Helical" evidence="7">
    <location>
        <begin position="58"/>
        <end position="76"/>
    </location>
</feature>
<feature type="transmembrane region" description="Helical" evidence="7">
    <location>
        <begin position="22"/>
        <end position="46"/>
    </location>
</feature>
<dbReference type="RefSeq" id="WP_188581856.1">
    <property type="nucleotide sequence ID" value="NZ_BMDZ01000074.1"/>
</dbReference>
<comment type="subunit">
    <text evidence="7">The complex comprises the extracytoplasmic solute receptor protein and the two transmembrane proteins.</text>
</comment>
<protein>
    <recommendedName>
        <fullName evidence="7">TRAP transporter small permease protein</fullName>
    </recommendedName>
</protein>
<reference evidence="10" key="1">
    <citation type="journal article" date="2019" name="Int. J. Syst. Evol. Microbiol.">
        <title>The Global Catalogue of Microorganisms (GCM) 10K type strain sequencing project: providing services to taxonomists for standard genome sequencing and annotation.</title>
        <authorList>
            <consortium name="The Broad Institute Genomics Platform"/>
            <consortium name="The Broad Institute Genome Sequencing Center for Infectious Disease"/>
            <person name="Wu L."/>
            <person name="Ma J."/>
        </authorList>
    </citation>
    <scope>NUCLEOTIDE SEQUENCE [LARGE SCALE GENOMIC DNA]</scope>
    <source>
        <strain evidence="10">CGMCC 1.10188</strain>
    </source>
</reference>
<keyword evidence="10" id="KW-1185">Reference proteome</keyword>